<dbReference type="Proteomes" id="UP000178622">
    <property type="component" value="Unassembled WGS sequence"/>
</dbReference>
<name>A0A1E8GL09_9LACT</name>
<dbReference type="InterPro" id="IPR001789">
    <property type="entry name" value="Sig_transdc_resp-reg_receiver"/>
</dbReference>
<evidence type="ECO:0000256" key="4">
    <source>
        <dbReference type="ARBA" id="ARBA00037164"/>
    </source>
</evidence>
<keyword evidence="2" id="KW-0902">Two-component regulatory system</keyword>
<sequence>MNIFILEDDVFQRNRLENLLEYLKTEKGYDLHIVASTENPRELIDLIKNSSEENLYFLDIQIKDEDKKGMEVAQIIRGIDEKGTIVFVTTHSEFAALTFSYKVSALDFIAKDLDNVNFDKQIEEVIQFVEKKNKKDEREMLVINTKFKDIRVPLDEVLYFETSSQPHKLILITSKKRIEFYAKLSDIEGKHPKLTRTHKSFVANIDNAVELDKSNLTIKFFNGEQCYVSRRKIKQIQTLIDEKL</sequence>
<gene>
    <name evidence="8" type="ORF">BG261_04590</name>
</gene>
<dbReference type="EMBL" id="MKIR01000022">
    <property type="protein sequence ID" value="OFI48944.1"/>
    <property type="molecule type" value="Genomic_DNA"/>
</dbReference>
<dbReference type="Gene3D" id="2.40.50.1020">
    <property type="entry name" value="LytTr DNA-binding domain"/>
    <property type="match status" value="1"/>
</dbReference>
<evidence type="ECO:0000256" key="5">
    <source>
        <dbReference type="PROSITE-ProRule" id="PRU00169"/>
    </source>
</evidence>
<evidence type="ECO:0000256" key="3">
    <source>
        <dbReference type="ARBA" id="ARBA00023159"/>
    </source>
</evidence>
<dbReference type="SMART" id="SM00448">
    <property type="entry name" value="REC"/>
    <property type="match status" value="1"/>
</dbReference>
<dbReference type="InterPro" id="IPR011006">
    <property type="entry name" value="CheY-like_superfamily"/>
</dbReference>
<evidence type="ECO:0008006" key="10">
    <source>
        <dbReference type="Google" id="ProtNLM"/>
    </source>
</evidence>
<dbReference type="OrthoDB" id="9809318at2"/>
<comment type="caution">
    <text evidence="8">The sequence shown here is derived from an EMBL/GenBank/DDBJ whole genome shotgun (WGS) entry which is preliminary data.</text>
</comment>
<dbReference type="SUPFAM" id="SSF52172">
    <property type="entry name" value="CheY-like"/>
    <property type="match status" value="1"/>
</dbReference>
<keyword evidence="1" id="KW-0963">Cytoplasm</keyword>
<dbReference type="InterPro" id="IPR007492">
    <property type="entry name" value="LytTR_DNA-bd_dom"/>
</dbReference>
<keyword evidence="5" id="KW-0597">Phosphoprotein</keyword>
<organism evidence="8 9">
    <name type="scientific">Floricoccus tropicus</name>
    <dbReference type="NCBI Taxonomy" id="1859473"/>
    <lineage>
        <taxon>Bacteria</taxon>
        <taxon>Bacillati</taxon>
        <taxon>Bacillota</taxon>
        <taxon>Bacilli</taxon>
        <taxon>Lactobacillales</taxon>
        <taxon>Streptococcaceae</taxon>
        <taxon>Floricoccus</taxon>
    </lineage>
</organism>
<dbReference type="GO" id="GO:0000156">
    <property type="term" value="F:phosphorelay response regulator activity"/>
    <property type="evidence" value="ECO:0007669"/>
    <property type="project" value="InterPro"/>
</dbReference>
<keyword evidence="9" id="KW-1185">Reference proteome</keyword>
<evidence type="ECO:0000259" key="7">
    <source>
        <dbReference type="PROSITE" id="PS50930"/>
    </source>
</evidence>
<feature type="modified residue" description="4-aspartylphosphate" evidence="5">
    <location>
        <position position="59"/>
    </location>
</feature>
<feature type="domain" description="HTH LytTR-type" evidence="7">
    <location>
        <begin position="141"/>
        <end position="242"/>
    </location>
</feature>
<dbReference type="GO" id="GO:0003677">
    <property type="term" value="F:DNA binding"/>
    <property type="evidence" value="ECO:0007669"/>
    <property type="project" value="InterPro"/>
</dbReference>
<evidence type="ECO:0000256" key="1">
    <source>
        <dbReference type="ARBA" id="ARBA00022490"/>
    </source>
</evidence>
<evidence type="ECO:0000256" key="2">
    <source>
        <dbReference type="ARBA" id="ARBA00023012"/>
    </source>
</evidence>
<keyword evidence="3" id="KW-0010">Activator</keyword>
<feature type="domain" description="Response regulatory" evidence="6">
    <location>
        <begin position="2"/>
        <end position="126"/>
    </location>
</feature>
<dbReference type="Gene3D" id="3.40.50.2300">
    <property type="match status" value="1"/>
</dbReference>
<dbReference type="PROSITE" id="PS50930">
    <property type="entry name" value="HTH_LYTTR"/>
    <property type="match status" value="1"/>
</dbReference>
<dbReference type="InterPro" id="IPR046947">
    <property type="entry name" value="LytR-like"/>
</dbReference>
<dbReference type="Pfam" id="PF04397">
    <property type="entry name" value="LytTR"/>
    <property type="match status" value="1"/>
</dbReference>
<accession>A0A1E8GL09</accession>
<comment type="function">
    <text evidence="4">Required for high-level post-exponential phase expression of a series of secreted proteins.</text>
</comment>
<evidence type="ECO:0000313" key="9">
    <source>
        <dbReference type="Proteomes" id="UP000178622"/>
    </source>
</evidence>
<dbReference type="Pfam" id="PF00072">
    <property type="entry name" value="Response_reg"/>
    <property type="match status" value="1"/>
</dbReference>
<reference evidence="9" key="1">
    <citation type="submission" date="2016-09" db="EMBL/GenBank/DDBJ databases">
        <title>Draft genome sequence of a novel species of the family Streptococcaceae isolated from flowers.</title>
        <authorList>
            <person name="Chuah L.-O."/>
            <person name="Yap K.-P."/>
            <person name="Thong K.L."/>
            <person name="Liong M.T."/>
            <person name="Ahmad R."/>
            <person name="Rusul G."/>
        </authorList>
    </citation>
    <scope>NUCLEOTIDE SEQUENCE [LARGE SCALE GENOMIC DNA]</scope>
    <source>
        <strain evidence="9">DF1</strain>
    </source>
</reference>
<dbReference type="STRING" id="1859473.BG261_04590"/>
<dbReference type="RefSeq" id="WP_070792530.1">
    <property type="nucleotide sequence ID" value="NZ_MKIR01000022.1"/>
</dbReference>
<dbReference type="PANTHER" id="PTHR37299">
    <property type="entry name" value="TRANSCRIPTIONAL REGULATOR-RELATED"/>
    <property type="match status" value="1"/>
</dbReference>
<dbReference type="CDD" id="cd17533">
    <property type="entry name" value="REC_LytTR_AgrA-like"/>
    <property type="match status" value="1"/>
</dbReference>
<dbReference type="SMART" id="SM00850">
    <property type="entry name" value="LytTR"/>
    <property type="match status" value="1"/>
</dbReference>
<evidence type="ECO:0000259" key="6">
    <source>
        <dbReference type="PROSITE" id="PS50110"/>
    </source>
</evidence>
<dbReference type="PROSITE" id="PS50110">
    <property type="entry name" value="RESPONSE_REGULATORY"/>
    <property type="match status" value="1"/>
</dbReference>
<protein>
    <recommendedName>
        <fullName evidence="10">DNA-binding response regulator</fullName>
    </recommendedName>
</protein>
<dbReference type="AlphaFoldDB" id="A0A1E8GL09"/>
<evidence type="ECO:0000313" key="8">
    <source>
        <dbReference type="EMBL" id="OFI48944.1"/>
    </source>
</evidence>
<dbReference type="PANTHER" id="PTHR37299:SF3">
    <property type="entry name" value="STAGE 0 SPORULATION PROTEIN A HOMOLOG"/>
    <property type="match status" value="1"/>
</dbReference>
<proteinExistence type="predicted"/>